<evidence type="ECO:0000259" key="1">
    <source>
        <dbReference type="SMART" id="SM00256"/>
    </source>
</evidence>
<dbReference type="PANTHER" id="PTHR34223">
    <property type="entry name" value="OS11G0201299 PROTEIN"/>
    <property type="match status" value="1"/>
</dbReference>
<dbReference type="SUPFAM" id="SSF52047">
    <property type="entry name" value="RNI-like"/>
    <property type="match status" value="1"/>
</dbReference>
<dbReference type="InterPro" id="IPR036047">
    <property type="entry name" value="F-box-like_dom_sf"/>
</dbReference>
<dbReference type="EMBL" id="JAYKXN010000004">
    <property type="protein sequence ID" value="KAK7293042.1"/>
    <property type="molecule type" value="Genomic_DNA"/>
</dbReference>
<dbReference type="Pfam" id="PF00646">
    <property type="entry name" value="F-box"/>
    <property type="match status" value="1"/>
</dbReference>
<dbReference type="SMART" id="SM00256">
    <property type="entry name" value="FBOX"/>
    <property type="match status" value="1"/>
</dbReference>
<name>A0AAN9PD49_CLITE</name>
<dbReference type="PANTHER" id="PTHR34223:SF51">
    <property type="entry name" value="OS06G0556300 PROTEIN"/>
    <property type="match status" value="1"/>
</dbReference>
<evidence type="ECO:0000313" key="3">
    <source>
        <dbReference type="Proteomes" id="UP001359559"/>
    </source>
</evidence>
<sequence length="473" mass="54034">MPPSQHHVTCALEHFRCAVAALCFHESIASPFKVTMRWLCIATPTTKLKRRPFKSAPTAYWLRSPFSSAPRSVLVRLRLLVSMSGKETVGKLMMEMKRQRSNRRHRKEMDCFHELPDCVLLHIMEFMDTKYAVQTCVLSKRWKDLWKQLTSLNFNTACFDRVADFNTFVSRVLSGRDGSISLLNLDFTRRGNAEPRLLNRVMKYAALHNVQELTIFINILVFRPSFDFRPFIFSCRSLTFLRLFIGSNYPSVILLPKSLQLPAIKTLELEGFTFTANGNECAEPFSTCNIMNTLILLACSLHSDAKFLNISNSSLTNLTIRATFVAGAYNIALSTPNLSSLAISGRLSHQFPSFSSSCNLTFLDEVTIDVDFYHTYFQDSPGLFIINWLQMLSNVKILILNWMTLEIILNEISHPVSASVQPPCFVRLKSLNLKVKHQSITNISDKYINRVVEYLLQNSPRSRIDILIDESDM</sequence>
<dbReference type="Proteomes" id="UP001359559">
    <property type="component" value="Unassembled WGS sequence"/>
</dbReference>
<proteinExistence type="predicted"/>
<keyword evidence="3" id="KW-1185">Reference proteome</keyword>
<dbReference type="InterPro" id="IPR053197">
    <property type="entry name" value="F-box_SCFL_complex_component"/>
</dbReference>
<dbReference type="Gene3D" id="1.20.1280.50">
    <property type="match status" value="1"/>
</dbReference>
<gene>
    <name evidence="2" type="ORF">RJT34_15903</name>
</gene>
<dbReference type="InterPro" id="IPR053781">
    <property type="entry name" value="F-box_AtFBL13-like"/>
</dbReference>
<comment type="caution">
    <text evidence="2">The sequence shown here is derived from an EMBL/GenBank/DDBJ whole genome shotgun (WGS) entry which is preliminary data.</text>
</comment>
<evidence type="ECO:0000313" key="2">
    <source>
        <dbReference type="EMBL" id="KAK7293042.1"/>
    </source>
</evidence>
<organism evidence="2 3">
    <name type="scientific">Clitoria ternatea</name>
    <name type="common">Butterfly pea</name>
    <dbReference type="NCBI Taxonomy" id="43366"/>
    <lineage>
        <taxon>Eukaryota</taxon>
        <taxon>Viridiplantae</taxon>
        <taxon>Streptophyta</taxon>
        <taxon>Embryophyta</taxon>
        <taxon>Tracheophyta</taxon>
        <taxon>Spermatophyta</taxon>
        <taxon>Magnoliopsida</taxon>
        <taxon>eudicotyledons</taxon>
        <taxon>Gunneridae</taxon>
        <taxon>Pentapetalae</taxon>
        <taxon>rosids</taxon>
        <taxon>fabids</taxon>
        <taxon>Fabales</taxon>
        <taxon>Fabaceae</taxon>
        <taxon>Papilionoideae</taxon>
        <taxon>50 kb inversion clade</taxon>
        <taxon>NPAAA clade</taxon>
        <taxon>indigoferoid/millettioid clade</taxon>
        <taxon>Phaseoleae</taxon>
        <taxon>Clitoria</taxon>
    </lineage>
</organism>
<accession>A0AAN9PD49</accession>
<dbReference type="CDD" id="cd22160">
    <property type="entry name" value="F-box_AtFBL13-like"/>
    <property type="match status" value="1"/>
</dbReference>
<dbReference type="SUPFAM" id="SSF81383">
    <property type="entry name" value="F-box domain"/>
    <property type="match status" value="1"/>
</dbReference>
<dbReference type="InterPro" id="IPR001810">
    <property type="entry name" value="F-box_dom"/>
</dbReference>
<reference evidence="2 3" key="1">
    <citation type="submission" date="2024-01" db="EMBL/GenBank/DDBJ databases">
        <title>The genomes of 5 underutilized Papilionoideae crops provide insights into root nodulation and disease resistance.</title>
        <authorList>
            <person name="Yuan L."/>
        </authorList>
    </citation>
    <scope>NUCLEOTIDE SEQUENCE [LARGE SCALE GENOMIC DNA]</scope>
    <source>
        <strain evidence="2">LY-2023</strain>
        <tissue evidence="2">Leaf</tissue>
    </source>
</reference>
<dbReference type="AlphaFoldDB" id="A0AAN9PD49"/>
<protein>
    <recommendedName>
        <fullName evidence="1">F-box domain-containing protein</fullName>
    </recommendedName>
</protein>
<feature type="domain" description="F-box" evidence="1">
    <location>
        <begin position="115"/>
        <end position="155"/>
    </location>
</feature>